<gene>
    <name evidence="8" type="ORF">KUV50_14620</name>
</gene>
<evidence type="ECO:0000256" key="4">
    <source>
        <dbReference type="ARBA" id="ARBA00023136"/>
    </source>
</evidence>
<dbReference type="Proteomes" id="UP000753961">
    <property type="component" value="Unassembled WGS sequence"/>
</dbReference>
<dbReference type="InterPro" id="IPR011990">
    <property type="entry name" value="TPR-like_helical_dom_sf"/>
</dbReference>
<keyword evidence="5" id="KW-0998">Cell outer membrane</keyword>
<evidence type="ECO:0000313" key="9">
    <source>
        <dbReference type="Proteomes" id="UP000753961"/>
    </source>
</evidence>
<comment type="subcellular location">
    <subcellularLocation>
        <location evidence="1">Cell outer membrane</location>
    </subcellularLocation>
</comment>
<proteinExistence type="inferred from homology"/>
<dbReference type="SUPFAM" id="SSF48452">
    <property type="entry name" value="TPR-like"/>
    <property type="match status" value="1"/>
</dbReference>
<dbReference type="Pfam" id="PF07980">
    <property type="entry name" value="SusD_RagB"/>
    <property type="match status" value="1"/>
</dbReference>
<keyword evidence="9" id="KW-1185">Reference proteome</keyword>
<evidence type="ECO:0000256" key="1">
    <source>
        <dbReference type="ARBA" id="ARBA00004442"/>
    </source>
</evidence>
<keyword evidence="3" id="KW-0732">Signal</keyword>
<dbReference type="AlphaFoldDB" id="A0A953LCC6"/>
<comment type="similarity">
    <text evidence="2">Belongs to the SusD family.</text>
</comment>
<feature type="domain" description="SusD-like N-terminal" evidence="7">
    <location>
        <begin position="17"/>
        <end position="192"/>
    </location>
</feature>
<dbReference type="PROSITE" id="PS51257">
    <property type="entry name" value="PROKAR_LIPOPROTEIN"/>
    <property type="match status" value="1"/>
</dbReference>
<dbReference type="EMBL" id="JAHVHU010000014">
    <property type="protein sequence ID" value="MBY5959381.1"/>
    <property type="molecule type" value="Genomic_DNA"/>
</dbReference>
<name>A0A953LCC6_9BACT</name>
<feature type="domain" description="RagB/SusD" evidence="6">
    <location>
        <begin position="300"/>
        <end position="650"/>
    </location>
</feature>
<evidence type="ECO:0000256" key="5">
    <source>
        <dbReference type="ARBA" id="ARBA00023237"/>
    </source>
</evidence>
<evidence type="ECO:0000259" key="6">
    <source>
        <dbReference type="Pfam" id="PF07980"/>
    </source>
</evidence>
<protein>
    <submittedName>
        <fullName evidence="8">RagB/SusD family nutrient uptake outer membrane protein</fullName>
    </submittedName>
</protein>
<accession>A0A953LCC6</accession>
<evidence type="ECO:0000313" key="8">
    <source>
        <dbReference type="EMBL" id="MBY5959381.1"/>
    </source>
</evidence>
<evidence type="ECO:0000256" key="2">
    <source>
        <dbReference type="ARBA" id="ARBA00006275"/>
    </source>
</evidence>
<dbReference type="RefSeq" id="WP_222580919.1">
    <property type="nucleotide sequence ID" value="NZ_JAHVHU010000014.1"/>
</dbReference>
<dbReference type="InterPro" id="IPR033985">
    <property type="entry name" value="SusD-like_N"/>
</dbReference>
<keyword evidence="4" id="KW-0472">Membrane</keyword>
<organism evidence="8 9">
    <name type="scientific">Membranihabitans marinus</name>
    <dbReference type="NCBI Taxonomy" id="1227546"/>
    <lineage>
        <taxon>Bacteria</taxon>
        <taxon>Pseudomonadati</taxon>
        <taxon>Bacteroidota</taxon>
        <taxon>Saprospiria</taxon>
        <taxon>Saprospirales</taxon>
        <taxon>Saprospiraceae</taxon>
        <taxon>Membranihabitans</taxon>
    </lineage>
</organism>
<dbReference type="Gene3D" id="1.25.40.390">
    <property type="match status" value="1"/>
</dbReference>
<evidence type="ECO:0000259" key="7">
    <source>
        <dbReference type="Pfam" id="PF14322"/>
    </source>
</evidence>
<dbReference type="GO" id="GO:0009279">
    <property type="term" value="C:cell outer membrane"/>
    <property type="evidence" value="ECO:0007669"/>
    <property type="project" value="UniProtKB-SubCell"/>
</dbReference>
<dbReference type="InterPro" id="IPR012944">
    <property type="entry name" value="SusD_RagB_dom"/>
</dbReference>
<comment type="caution">
    <text evidence="8">The sequence shown here is derived from an EMBL/GenBank/DDBJ whole genome shotgun (WGS) entry which is preliminary data.</text>
</comment>
<sequence length="650" mass="74722">MRLLYITLIIFILGSCEFLDKLPDDMKTGETVWTSRKETESFLYNVYAAIPTPALNLGYGFMGISDEIDFTWNVYPSYNINLGNWNSNSNFQNHWGRYYKAIRASFVFENNVDRNPELSEELIAQYKAEVKFLRGYYYWQLIQQYGPVPLITEERPVSADWDLFRAPFDTVVEYIIEMMEEAQKDLPVRWQNTDRTWLGKPDQMTCKAIIAAALTTAASPQWNGNSEYNGFTNSDGTALASTSYDPGKWQRAMEANKAVIDLAESGQVDVKLYRNNENGKGTEFSAFKSVRQVHLDGWNPEIIWGKSNYNPTGWSVHASPGPNNLGGIAPTQRIVDAFMMENGKWITDSESGYVEEGFAAEGGANYIPDGLNPSSDRVDIIEAIRNEDAWGHWPGEWNMYANREPRFYASVLYNKRIIPQVPRDIAKRDYYSSPGQKNGYGRVEFYYGGSSRQSGSYTFFPRTGYLVLKNVSFQSNMRDRNIADANRPLILIRYAKVLLDYIECLNEVDPNHPDIEKYWNDIRDRAGIPGIYDAYPEIKGNKELQLEHILRERQVELAFEESFDRYFTMRRRLLAGTADDGDPMRKYGAGGKMWGMDINAGNPSTNDFDFTGFYERVPFETRVFDDKMYLFPIPQSEIDRNKNLVQNPGW</sequence>
<reference evidence="8" key="1">
    <citation type="submission" date="2021-06" db="EMBL/GenBank/DDBJ databases">
        <title>44 bacteria genomes isolated from Dapeng, Shenzhen.</title>
        <authorList>
            <person name="Zheng W."/>
            <person name="Yu S."/>
            <person name="Huang Y."/>
        </authorList>
    </citation>
    <scope>NUCLEOTIDE SEQUENCE</scope>
    <source>
        <strain evidence="8">DP5N28-2</strain>
    </source>
</reference>
<evidence type="ECO:0000256" key="3">
    <source>
        <dbReference type="ARBA" id="ARBA00022729"/>
    </source>
</evidence>
<dbReference type="Pfam" id="PF14322">
    <property type="entry name" value="SusD-like_3"/>
    <property type="match status" value="1"/>
</dbReference>